<evidence type="ECO:0000256" key="1">
    <source>
        <dbReference type="SAM" id="MobiDB-lite"/>
    </source>
</evidence>
<gene>
    <name evidence="4" type="ORF">TL08_07030</name>
</gene>
<keyword evidence="2" id="KW-0732">Signal</keyword>
<feature type="domain" description="DUF305" evidence="3">
    <location>
        <begin position="75"/>
        <end position="233"/>
    </location>
</feature>
<dbReference type="PANTHER" id="PTHR36933:SF1">
    <property type="entry name" value="SLL0788 PROTEIN"/>
    <property type="match status" value="1"/>
</dbReference>
<reference evidence="5" key="1">
    <citation type="submission" date="2016-03" db="EMBL/GenBank/DDBJ databases">
        <title>Complete genome sequence of the type strain Actinoalloteichus hymeniacidonis DSM 45092.</title>
        <authorList>
            <person name="Schaffert L."/>
            <person name="Albersmeier A."/>
            <person name="Winkler A."/>
            <person name="Kalinowski J."/>
            <person name="Zotchev S."/>
            <person name="Ruckert C."/>
        </authorList>
    </citation>
    <scope>NUCLEOTIDE SEQUENCE [LARGE SCALE GENOMIC DNA]</scope>
    <source>
        <strain evidence="5">HPA177(T) (DSM 45092(T))</strain>
    </source>
</reference>
<dbReference type="Pfam" id="PF03713">
    <property type="entry name" value="DUF305"/>
    <property type="match status" value="1"/>
</dbReference>
<dbReference type="AlphaFoldDB" id="A0AAC9HNU8"/>
<organism evidence="4 5">
    <name type="scientific">Actinoalloteichus hymeniacidonis</name>
    <dbReference type="NCBI Taxonomy" id="340345"/>
    <lineage>
        <taxon>Bacteria</taxon>
        <taxon>Bacillati</taxon>
        <taxon>Actinomycetota</taxon>
        <taxon>Actinomycetes</taxon>
        <taxon>Pseudonocardiales</taxon>
        <taxon>Pseudonocardiaceae</taxon>
        <taxon>Actinoalloteichus</taxon>
    </lineage>
</organism>
<feature type="signal peptide" evidence="2">
    <location>
        <begin position="1"/>
        <end position="25"/>
    </location>
</feature>
<protein>
    <recommendedName>
        <fullName evidence="3">DUF305 domain-containing protein</fullName>
    </recommendedName>
</protein>
<dbReference type="Gene3D" id="1.20.1260.10">
    <property type="match status" value="1"/>
</dbReference>
<feature type="chain" id="PRO_5042291056" description="DUF305 domain-containing protein" evidence="2">
    <location>
        <begin position="26"/>
        <end position="236"/>
    </location>
</feature>
<dbReference type="EMBL" id="CP014859">
    <property type="protein sequence ID" value="AOS62226.1"/>
    <property type="molecule type" value="Genomic_DNA"/>
</dbReference>
<dbReference type="KEGG" id="ahm:TL08_07030"/>
<evidence type="ECO:0000313" key="5">
    <source>
        <dbReference type="Proteomes" id="UP000095210"/>
    </source>
</evidence>
<feature type="region of interest" description="Disordered" evidence="1">
    <location>
        <begin position="26"/>
        <end position="69"/>
    </location>
</feature>
<accession>A0AAC9HNU8</accession>
<feature type="region of interest" description="Disordered" evidence="1">
    <location>
        <begin position="134"/>
        <end position="157"/>
    </location>
</feature>
<evidence type="ECO:0000256" key="2">
    <source>
        <dbReference type="SAM" id="SignalP"/>
    </source>
</evidence>
<evidence type="ECO:0000259" key="3">
    <source>
        <dbReference type="Pfam" id="PF03713"/>
    </source>
</evidence>
<sequence>MRLSYVARWPVVGLLFLGLAGCTGGSTGESATDQAAGSNDGAPVIMPGAPGDEPRDATESELAAGDRQPVANAADTMFVEMMIPHHEQAGVLTELVPDRSDHRELTSLADRISDAQGAEIGALEGWLDLHDAEATESEHGHGHAGHGEDADAGPADHADMPGMATEEQLAELAELAGVDFDRMFLELMIVHHEGAVTMAEEVLSDGADVQVVAMAQDVLVTQVDEIETMRRLLTEL</sequence>
<dbReference type="Proteomes" id="UP000095210">
    <property type="component" value="Chromosome"/>
</dbReference>
<dbReference type="PANTHER" id="PTHR36933">
    <property type="entry name" value="SLL0788 PROTEIN"/>
    <property type="match status" value="1"/>
</dbReference>
<feature type="compositionally biased region" description="Polar residues" evidence="1">
    <location>
        <begin position="28"/>
        <end position="37"/>
    </location>
</feature>
<dbReference type="PROSITE" id="PS51257">
    <property type="entry name" value="PROKAR_LIPOPROTEIN"/>
    <property type="match status" value="1"/>
</dbReference>
<proteinExistence type="predicted"/>
<keyword evidence="5" id="KW-1185">Reference proteome</keyword>
<dbReference type="InterPro" id="IPR005183">
    <property type="entry name" value="DUF305_CopM-like"/>
</dbReference>
<evidence type="ECO:0000313" key="4">
    <source>
        <dbReference type="EMBL" id="AOS62226.1"/>
    </source>
</evidence>
<name>A0AAC9HNU8_9PSEU</name>
<dbReference type="InterPro" id="IPR012347">
    <property type="entry name" value="Ferritin-like"/>
</dbReference>